<name>R7YZW6_CONA1</name>
<feature type="region of interest" description="Disordered" evidence="1">
    <location>
        <begin position="622"/>
        <end position="655"/>
    </location>
</feature>
<feature type="compositionally biased region" description="Basic and acidic residues" evidence="1">
    <location>
        <begin position="261"/>
        <end position="280"/>
    </location>
</feature>
<protein>
    <submittedName>
        <fullName evidence="2">Uncharacterized protein</fullName>
    </submittedName>
</protein>
<dbReference type="OrthoDB" id="10351006at2759"/>
<evidence type="ECO:0000256" key="1">
    <source>
        <dbReference type="SAM" id="MobiDB-lite"/>
    </source>
</evidence>
<feature type="compositionally biased region" description="Polar residues" evidence="1">
    <location>
        <begin position="292"/>
        <end position="301"/>
    </location>
</feature>
<feature type="compositionally biased region" description="Polar residues" evidence="1">
    <location>
        <begin position="845"/>
        <end position="855"/>
    </location>
</feature>
<feature type="compositionally biased region" description="Polar residues" evidence="1">
    <location>
        <begin position="318"/>
        <end position="350"/>
    </location>
</feature>
<accession>R7YZW6</accession>
<dbReference type="OMA" id="ESPKKYV"/>
<feature type="region of interest" description="Disordered" evidence="1">
    <location>
        <begin position="200"/>
        <end position="229"/>
    </location>
</feature>
<dbReference type="RefSeq" id="XP_007782656.1">
    <property type="nucleotide sequence ID" value="XM_007784466.1"/>
</dbReference>
<feature type="compositionally biased region" description="Polar residues" evidence="1">
    <location>
        <begin position="901"/>
        <end position="911"/>
    </location>
</feature>
<organism evidence="2 3">
    <name type="scientific">Coniosporium apollinis (strain CBS 100218)</name>
    <name type="common">Rock-inhabiting black yeast</name>
    <dbReference type="NCBI Taxonomy" id="1168221"/>
    <lineage>
        <taxon>Eukaryota</taxon>
        <taxon>Fungi</taxon>
        <taxon>Dikarya</taxon>
        <taxon>Ascomycota</taxon>
        <taxon>Pezizomycotina</taxon>
        <taxon>Dothideomycetes</taxon>
        <taxon>Dothideomycetes incertae sedis</taxon>
        <taxon>Coniosporium</taxon>
    </lineage>
</organism>
<feature type="compositionally biased region" description="Basic and acidic residues" evidence="1">
    <location>
        <begin position="622"/>
        <end position="642"/>
    </location>
</feature>
<feature type="compositionally biased region" description="Basic and acidic residues" evidence="1">
    <location>
        <begin position="856"/>
        <end position="869"/>
    </location>
</feature>
<evidence type="ECO:0000313" key="3">
    <source>
        <dbReference type="Proteomes" id="UP000016924"/>
    </source>
</evidence>
<reference evidence="3" key="1">
    <citation type="submission" date="2012-06" db="EMBL/GenBank/DDBJ databases">
        <title>The genome sequence of Coniosporium apollinis CBS 100218.</title>
        <authorList>
            <consortium name="The Broad Institute Genome Sequencing Platform"/>
            <person name="Cuomo C."/>
            <person name="Gorbushina A."/>
            <person name="Noack S."/>
            <person name="Walker B."/>
            <person name="Young S.K."/>
            <person name="Zeng Q."/>
            <person name="Gargeya S."/>
            <person name="Fitzgerald M."/>
            <person name="Haas B."/>
            <person name="Abouelleil A."/>
            <person name="Alvarado L."/>
            <person name="Arachchi H.M."/>
            <person name="Berlin A.M."/>
            <person name="Chapman S.B."/>
            <person name="Goldberg J."/>
            <person name="Griggs A."/>
            <person name="Gujja S."/>
            <person name="Hansen M."/>
            <person name="Howarth C."/>
            <person name="Imamovic A."/>
            <person name="Larimer J."/>
            <person name="McCowan C."/>
            <person name="Montmayeur A."/>
            <person name="Murphy C."/>
            <person name="Neiman D."/>
            <person name="Pearson M."/>
            <person name="Priest M."/>
            <person name="Roberts A."/>
            <person name="Saif S."/>
            <person name="Shea T."/>
            <person name="Sisk P."/>
            <person name="Sykes S."/>
            <person name="Wortman J."/>
            <person name="Nusbaum C."/>
            <person name="Birren B."/>
        </authorList>
    </citation>
    <scope>NUCLEOTIDE SEQUENCE [LARGE SCALE GENOMIC DNA]</scope>
    <source>
        <strain evidence="3">CBS 100218</strain>
    </source>
</reference>
<proteinExistence type="predicted"/>
<feature type="compositionally biased region" description="Low complexity" evidence="1">
    <location>
        <begin position="446"/>
        <end position="455"/>
    </location>
</feature>
<sequence>MCKYRYIYYSECKHFDFFLVEYCKAGYLYHLASSPASGKLPSGPTGITLGQYQSNDPEKPFSPTRGSQHSTSGPEKQGQGSTETAMDKVVGLNTVAQQTSLHILETQQHAFLGSASSLPALSEQPRTTDGQILELGKAIEDAKAAGPPGSPVFRDFSPSDGTVKQLVAQLEATFHSVEAANLAFDAAGLGDSTVGNQPSGTSIASLVSPSNTSSSRVETAGSDGDTTSTIPTLYSANISAVGSGLISPVHLTECRSAALSHTEHWHSKSIDSTDPRKLRSENPPATPRVNKHASTTGTPSPHGTIRKTKSLGRLKGTPIQSPTKDGTSPRQAPSEGLSSPTKTLGRQSQAPRLHTAQRAADRGERSSPKKETPPKHDVWPIWRSGAKPLPPQTLRRNNRDSPTKSTVTAPTSVRDVFRIETHSPKDTSPQRLSKSPTRRLADMSKVRSATSSVSSPTDAEFVSARQTPMTLSPVESNESFVTAIEQDSPRRVLKGSTQASGHTLMVPAASKSTVSANKAARPKLSIEIPSVQQLKTAANGISPGGRSASPVSSIRISKLPVRVRRETVSTVDSKNVDTTPTLQAASTPVVASIVEPFSIDSQNRDATPVLLKQVDLVPIHEEASSKEADEDLIHLEPAEPEIRPSSPDEDDDDEPNEATLALLKELCLTTSRGSSASAVYMPHSDSEPPQEACDHQPALKKAAHSRLQEEPAVTAAEAKPEVPIRLSTSPTDSVVAPSVPSKHDPAILLSILKSCSSAPSKEASVESLTGLGKNRMQGDVEGSSEFPPFHFDEAFGPEPRPASPMDTAVAKGPSSGIGESEPAIIYNGSRPKLDDFTIPVERNRSASLWRSTSPTRARDPHQQSEDRFRTTAGAYSPRALPPNGAEASPRQTDKPRPAEVNTDSPRSTLSTALRADAPDFVPESLKRPAPQRPALPAAWMDSMAVPPPMVPGPQYRFVPLGETLPTQTMTKSQRQAQRKRQKAMETAAYGSISPTYGGSAGFIMMPPSFGGFGSMSGLPLETFDDNVSPRTQPAELQRENYRRTANGGRNYWESFKNVFRGPGVVPYASIRGGAGSVVSSQDHASPKSENATTTENTPLRKKPSNVPIFRREQSFDGNKVPPAALPTAAPGSPPKVSHPPVIGQFDRGPAWTRHESPKKYVGYGIGQESPKKYVGYGITVPPCGCYNVETAAEWIGGMCHKCWPNGI</sequence>
<dbReference type="AlphaFoldDB" id="R7YZW6"/>
<feature type="compositionally biased region" description="Polar residues" evidence="1">
    <location>
        <begin position="426"/>
        <end position="435"/>
    </location>
</feature>
<feature type="region of interest" description="Disordered" evidence="1">
    <location>
        <begin position="259"/>
        <end position="460"/>
    </location>
</feature>
<feature type="region of interest" description="Disordered" evidence="1">
    <location>
        <begin position="40"/>
        <end position="83"/>
    </location>
</feature>
<dbReference type="Proteomes" id="UP000016924">
    <property type="component" value="Unassembled WGS sequence"/>
</dbReference>
<gene>
    <name evidence="2" type="ORF">W97_06592</name>
</gene>
<dbReference type="GeneID" id="19903903"/>
<dbReference type="HOGENOM" id="CLU_270119_0_0_1"/>
<feature type="compositionally biased region" description="Polar residues" evidence="1">
    <location>
        <begin position="1077"/>
        <end position="1097"/>
    </location>
</feature>
<keyword evidence="3" id="KW-1185">Reference proteome</keyword>
<feature type="region of interest" description="Disordered" evidence="1">
    <location>
        <begin position="775"/>
        <end position="929"/>
    </location>
</feature>
<feature type="compositionally biased region" description="Polar residues" evidence="1">
    <location>
        <begin position="64"/>
        <end position="83"/>
    </location>
</feature>
<feature type="compositionally biased region" description="Polar residues" evidence="1">
    <location>
        <begin position="200"/>
        <end position="217"/>
    </location>
</feature>
<evidence type="ECO:0000313" key="2">
    <source>
        <dbReference type="EMBL" id="EON67339.1"/>
    </source>
</evidence>
<feature type="region of interest" description="Disordered" evidence="1">
    <location>
        <begin position="677"/>
        <end position="696"/>
    </location>
</feature>
<feature type="compositionally biased region" description="Basic and acidic residues" evidence="1">
    <location>
        <begin position="359"/>
        <end position="378"/>
    </location>
</feature>
<dbReference type="EMBL" id="JH767586">
    <property type="protein sequence ID" value="EON67339.1"/>
    <property type="molecule type" value="Genomic_DNA"/>
</dbReference>
<feature type="compositionally biased region" description="Basic and acidic residues" evidence="1">
    <location>
        <begin position="415"/>
        <end position="425"/>
    </location>
</feature>
<feature type="region of interest" description="Disordered" evidence="1">
    <location>
        <begin position="1074"/>
        <end position="1106"/>
    </location>
</feature>